<evidence type="ECO:0000256" key="4">
    <source>
        <dbReference type="PIRSR" id="PIRSR601765-1"/>
    </source>
</evidence>
<gene>
    <name evidence="6" type="ORF">L873DRAFT_1573464</name>
</gene>
<feature type="binding site" evidence="4">
    <location>
        <position position="3"/>
    </location>
    <ligand>
        <name>Zn(2+)</name>
        <dbReference type="ChEBI" id="CHEBI:29105"/>
    </ligand>
</feature>
<feature type="non-terminal residue" evidence="6">
    <location>
        <position position="1"/>
    </location>
</feature>
<keyword evidence="2 4" id="KW-0479">Metal-binding</keyword>
<comment type="similarity">
    <text evidence="1 5">Belongs to the beta-class carbonic anhydrase family.</text>
</comment>
<dbReference type="EMBL" id="ML120463">
    <property type="protein sequence ID" value="RPA92915.1"/>
    <property type="molecule type" value="Genomic_DNA"/>
</dbReference>
<dbReference type="OrthoDB" id="10248475at2759"/>
<dbReference type="AlphaFoldDB" id="A0A3N4J427"/>
<dbReference type="GO" id="GO:0008270">
    <property type="term" value="F:zinc ion binding"/>
    <property type="evidence" value="ECO:0007669"/>
    <property type="project" value="UniProtKB-UniRule"/>
</dbReference>
<comment type="function">
    <text evidence="5">Reversible hydration of carbon dioxide.</text>
</comment>
<evidence type="ECO:0000256" key="5">
    <source>
        <dbReference type="RuleBase" id="RU003956"/>
    </source>
</evidence>
<evidence type="ECO:0000313" key="7">
    <source>
        <dbReference type="Proteomes" id="UP000276215"/>
    </source>
</evidence>
<dbReference type="Proteomes" id="UP000276215">
    <property type="component" value="Unassembled WGS sequence"/>
</dbReference>
<dbReference type="SMART" id="SM00947">
    <property type="entry name" value="Pro_CA"/>
    <property type="match status" value="1"/>
</dbReference>
<protein>
    <recommendedName>
        <fullName evidence="5">Carbonic anhydrase</fullName>
        <ecNumber evidence="5">4.2.1.1</ecNumber>
    </recommendedName>
    <alternativeName>
        <fullName evidence="5">Carbonate dehydratase</fullName>
    </alternativeName>
</protein>
<name>A0A3N4J427_9PEZI</name>
<dbReference type="GO" id="GO:0004089">
    <property type="term" value="F:carbonate dehydratase activity"/>
    <property type="evidence" value="ECO:0007669"/>
    <property type="project" value="UniProtKB-UniRule"/>
</dbReference>
<feature type="binding site" evidence="4">
    <location>
        <position position="5"/>
    </location>
    <ligand>
        <name>Zn(2+)</name>
        <dbReference type="ChEBI" id="CHEBI:29105"/>
    </ligand>
</feature>
<dbReference type="InterPro" id="IPR001765">
    <property type="entry name" value="Carbonic_anhydrase"/>
</dbReference>
<evidence type="ECO:0000256" key="2">
    <source>
        <dbReference type="ARBA" id="ARBA00022723"/>
    </source>
</evidence>
<comment type="cofactor">
    <cofactor evidence="4">
        <name>Zn(2+)</name>
        <dbReference type="ChEBI" id="CHEBI:29105"/>
    </cofactor>
    <text evidence="4">Binds 1 zinc ion per subunit.</text>
</comment>
<evidence type="ECO:0000313" key="6">
    <source>
        <dbReference type="EMBL" id="RPA92915.1"/>
    </source>
</evidence>
<dbReference type="EC" id="4.2.1.1" evidence="5"/>
<evidence type="ECO:0000256" key="1">
    <source>
        <dbReference type="ARBA" id="ARBA00006217"/>
    </source>
</evidence>
<dbReference type="SUPFAM" id="SSF53056">
    <property type="entry name" value="beta-carbonic anhydrase, cab"/>
    <property type="match status" value="1"/>
</dbReference>
<organism evidence="6 7">
    <name type="scientific">Choiromyces venosus 120613-1</name>
    <dbReference type="NCBI Taxonomy" id="1336337"/>
    <lineage>
        <taxon>Eukaryota</taxon>
        <taxon>Fungi</taxon>
        <taxon>Dikarya</taxon>
        <taxon>Ascomycota</taxon>
        <taxon>Pezizomycotina</taxon>
        <taxon>Pezizomycetes</taxon>
        <taxon>Pezizales</taxon>
        <taxon>Tuberaceae</taxon>
        <taxon>Choiromyces</taxon>
    </lineage>
</organism>
<keyword evidence="5" id="KW-0456">Lyase</keyword>
<dbReference type="PANTHER" id="PTHR43175:SF3">
    <property type="entry name" value="CARBON DISULFIDE HYDROLASE"/>
    <property type="match status" value="1"/>
</dbReference>
<dbReference type="Gene3D" id="3.40.1050.10">
    <property type="entry name" value="Carbonic anhydrase"/>
    <property type="match status" value="1"/>
</dbReference>
<dbReference type="PANTHER" id="PTHR43175">
    <property type="entry name" value="CARBONIC ANHYDRASE"/>
    <property type="match status" value="1"/>
</dbReference>
<reference evidence="6 7" key="1">
    <citation type="journal article" date="2018" name="Nat. Ecol. Evol.">
        <title>Pezizomycetes genomes reveal the molecular basis of ectomycorrhizal truffle lifestyle.</title>
        <authorList>
            <person name="Murat C."/>
            <person name="Payen T."/>
            <person name="Noel B."/>
            <person name="Kuo A."/>
            <person name="Morin E."/>
            <person name="Chen J."/>
            <person name="Kohler A."/>
            <person name="Krizsan K."/>
            <person name="Balestrini R."/>
            <person name="Da Silva C."/>
            <person name="Montanini B."/>
            <person name="Hainaut M."/>
            <person name="Levati E."/>
            <person name="Barry K.W."/>
            <person name="Belfiori B."/>
            <person name="Cichocki N."/>
            <person name="Clum A."/>
            <person name="Dockter R.B."/>
            <person name="Fauchery L."/>
            <person name="Guy J."/>
            <person name="Iotti M."/>
            <person name="Le Tacon F."/>
            <person name="Lindquist E.A."/>
            <person name="Lipzen A."/>
            <person name="Malagnac F."/>
            <person name="Mello A."/>
            <person name="Molinier V."/>
            <person name="Miyauchi S."/>
            <person name="Poulain J."/>
            <person name="Riccioni C."/>
            <person name="Rubini A."/>
            <person name="Sitrit Y."/>
            <person name="Splivallo R."/>
            <person name="Traeger S."/>
            <person name="Wang M."/>
            <person name="Zifcakova L."/>
            <person name="Wipf D."/>
            <person name="Zambonelli A."/>
            <person name="Paolocci F."/>
            <person name="Nowrousian M."/>
            <person name="Ottonello S."/>
            <person name="Baldrian P."/>
            <person name="Spatafora J.W."/>
            <person name="Henrissat B."/>
            <person name="Nagy L.G."/>
            <person name="Aury J.M."/>
            <person name="Wincker P."/>
            <person name="Grigoriev I.V."/>
            <person name="Bonfante P."/>
            <person name="Martin F.M."/>
        </authorList>
    </citation>
    <scope>NUCLEOTIDE SEQUENCE [LARGE SCALE GENOMIC DNA]</scope>
    <source>
        <strain evidence="6 7">120613-1</strain>
    </source>
</reference>
<accession>A0A3N4J427</accession>
<feature type="non-terminal residue" evidence="6">
    <location>
        <position position="113"/>
    </location>
</feature>
<keyword evidence="3 4" id="KW-0862">Zinc</keyword>
<feature type="binding site" evidence="4">
    <location>
        <position position="58"/>
    </location>
    <ligand>
        <name>Zn(2+)</name>
        <dbReference type="ChEBI" id="CHEBI:29105"/>
    </ligand>
</feature>
<dbReference type="InterPro" id="IPR036874">
    <property type="entry name" value="Carbonic_anhydrase_sf"/>
</dbReference>
<feature type="binding site" evidence="4">
    <location>
        <position position="55"/>
    </location>
    <ligand>
        <name>Zn(2+)</name>
        <dbReference type="ChEBI" id="CHEBI:29105"/>
    </ligand>
</feature>
<dbReference type="Pfam" id="PF00484">
    <property type="entry name" value="Pro_CA"/>
    <property type="match status" value="1"/>
</dbReference>
<sequence length="113" mass="12597">VTCMDARFHPTSAFALGLGRTHIVRNAGGSAEDALRSIIISQQRLGTNELVLIKHTGCGTMTFTDEDIGRDLGRKCDMSFRTLPAGRLEEEVRRDVEFLWMLRGILVGGWVYD</sequence>
<keyword evidence="7" id="KW-1185">Reference proteome</keyword>
<comment type="catalytic activity">
    <reaction evidence="5">
        <text>hydrogencarbonate + H(+) = CO2 + H2O</text>
        <dbReference type="Rhea" id="RHEA:10748"/>
        <dbReference type="ChEBI" id="CHEBI:15377"/>
        <dbReference type="ChEBI" id="CHEBI:15378"/>
        <dbReference type="ChEBI" id="CHEBI:16526"/>
        <dbReference type="ChEBI" id="CHEBI:17544"/>
        <dbReference type="EC" id="4.2.1.1"/>
    </reaction>
</comment>
<proteinExistence type="inferred from homology"/>
<evidence type="ECO:0000256" key="3">
    <source>
        <dbReference type="ARBA" id="ARBA00022833"/>
    </source>
</evidence>
<dbReference type="STRING" id="1336337.A0A3N4J427"/>